<sequence>MDNKLRKETLNKAIGRRNYLQLLKRQIDKELDEAEESVRIWTKECA</sequence>
<proteinExistence type="predicted"/>
<dbReference type="EMBL" id="LAZR01026601">
    <property type="protein sequence ID" value="KKL68218.1"/>
    <property type="molecule type" value="Genomic_DNA"/>
</dbReference>
<accession>A0A0F9E2G4</accession>
<protein>
    <submittedName>
        <fullName evidence="1">Uncharacterized protein</fullName>
    </submittedName>
</protein>
<dbReference type="AlphaFoldDB" id="A0A0F9E2G4"/>
<gene>
    <name evidence="1" type="ORF">LCGC14_2127220</name>
</gene>
<organism evidence="1">
    <name type="scientific">marine sediment metagenome</name>
    <dbReference type="NCBI Taxonomy" id="412755"/>
    <lineage>
        <taxon>unclassified sequences</taxon>
        <taxon>metagenomes</taxon>
        <taxon>ecological metagenomes</taxon>
    </lineage>
</organism>
<reference evidence="1" key="1">
    <citation type="journal article" date="2015" name="Nature">
        <title>Complex archaea that bridge the gap between prokaryotes and eukaryotes.</title>
        <authorList>
            <person name="Spang A."/>
            <person name="Saw J.H."/>
            <person name="Jorgensen S.L."/>
            <person name="Zaremba-Niedzwiedzka K."/>
            <person name="Martijn J."/>
            <person name="Lind A.E."/>
            <person name="van Eijk R."/>
            <person name="Schleper C."/>
            <person name="Guy L."/>
            <person name="Ettema T.J."/>
        </authorList>
    </citation>
    <scope>NUCLEOTIDE SEQUENCE</scope>
</reference>
<comment type="caution">
    <text evidence="1">The sequence shown here is derived from an EMBL/GenBank/DDBJ whole genome shotgun (WGS) entry which is preliminary data.</text>
</comment>
<name>A0A0F9E2G4_9ZZZZ</name>
<evidence type="ECO:0000313" key="1">
    <source>
        <dbReference type="EMBL" id="KKL68218.1"/>
    </source>
</evidence>